<feature type="region of interest" description="Disordered" evidence="9">
    <location>
        <begin position="652"/>
        <end position="756"/>
    </location>
</feature>
<dbReference type="STRING" id="630390.A0A180H136"/>
<dbReference type="PANTHER" id="PTHR16062:SF19">
    <property type="entry name" value="PROTEIN POLYBROMO-1"/>
    <property type="match status" value="1"/>
</dbReference>
<proteinExistence type="predicted"/>
<keyword evidence="6" id="KW-0804">Transcription</keyword>
<feature type="compositionally biased region" description="Polar residues" evidence="9">
    <location>
        <begin position="444"/>
        <end position="454"/>
    </location>
</feature>
<feature type="compositionally biased region" description="Low complexity" evidence="9">
    <location>
        <begin position="15"/>
        <end position="29"/>
    </location>
</feature>
<evidence type="ECO:0000313" key="12">
    <source>
        <dbReference type="EnsemblFungi" id="PTTG_25706-t43_1-p1"/>
    </source>
</evidence>
<organism evidence="11">
    <name type="scientific">Puccinia triticina (isolate 1-1 / race 1 (BBBD))</name>
    <name type="common">Brown leaf rust fungus</name>
    <dbReference type="NCBI Taxonomy" id="630390"/>
    <lineage>
        <taxon>Eukaryota</taxon>
        <taxon>Fungi</taxon>
        <taxon>Dikarya</taxon>
        <taxon>Basidiomycota</taxon>
        <taxon>Pucciniomycotina</taxon>
        <taxon>Pucciniomycetes</taxon>
        <taxon>Pucciniales</taxon>
        <taxon>Pucciniaceae</taxon>
        <taxon>Puccinia</taxon>
    </lineage>
</organism>
<reference evidence="11" key="2">
    <citation type="submission" date="2016-05" db="EMBL/GenBank/DDBJ databases">
        <title>Comparative analysis highlights variable genome content of wheat rusts and divergence of the mating loci.</title>
        <authorList>
            <person name="Cuomo C.A."/>
            <person name="Bakkeren G."/>
            <person name="Szabo L."/>
            <person name="Khalil H."/>
            <person name="Joly D."/>
            <person name="Goldberg J."/>
            <person name="Young S."/>
            <person name="Zeng Q."/>
            <person name="Fellers J."/>
        </authorList>
    </citation>
    <scope>NUCLEOTIDE SEQUENCE [LARGE SCALE GENOMIC DNA]</scope>
    <source>
        <strain evidence="11">1-1 BBBD Race 1</strain>
    </source>
</reference>
<feature type="region of interest" description="Disordered" evidence="9">
    <location>
        <begin position="836"/>
        <end position="858"/>
    </location>
</feature>
<feature type="compositionally biased region" description="Polar residues" evidence="9">
    <location>
        <begin position="229"/>
        <end position="246"/>
    </location>
</feature>
<dbReference type="InterPro" id="IPR001487">
    <property type="entry name" value="Bromodomain"/>
</dbReference>
<dbReference type="Gene3D" id="1.20.920.10">
    <property type="entry name" value="Bromodomain-like"/>
    <property type="match status" value="2"/>
</dbReference>
<dbReference type="PANTHER" id="PTHR16062">
    <property type="entry name" value="SWI/SNF-RELATED"/>
    <property type="match status" value="1"/>
</dbReference>
<feature type="region of interest" description="Disordered" evidence="9">
    <location>
        <begin position="202"/>
        <end position="251"/>
    </location>
</feature>
<dbReference type="GO" id="GO:0016586">
    <property type="term" value="C:RSC-type complex"/>
    <property type="evidence" value="ECO:0007669"/>
    <property type="project" value="InterPro"/>
</dbReference>
<dbReference type="VEuPathDB" id="FungiDB:PTTG_25706"/>
<keyword evidence="5 8" id="KW-0103">Bromodomain</keyword>
<feature type="compositionally biased region" description="Low complexity" evidence="9">
    <location>
        <begin position="385"/>
        <end position="396"/>
    </location>
</feature>
<dbReference type="PRINTS" id="PR00503">
    <property type="entry name" value="BROMODOMAIN"/>
</dbReference>
<dbReference type="Pfam" id="PF00439">
    <property type="entry name" value="Bromodomain"/>
    <property type="match status" value="2"/>
</dbReference>
<dbReference type="EMBL" id="ADAS02000008">
    <property type="protein sequence ID" value="OAV98212.1"/>
    <property type="molecule type" value="Genomic_DNA"/>
</dbReference>
<feature type="compositionally biased region" description="Low complexity" evidence="9">
    <location>
        <begin position="699"/>
        <end position="708"/>
    </location>
</feature>
<protein>
    <recommendedName>
        <fullName evidence="10">Bromo domain-containing protein</fullName>
    </recommendedName>
</protein>
<keyword evidence="2" id="KW-0677">Repeat</keyword>
<feature type="region of interest" description="Disordered" evidence="9">
    <location>
        <begin position="413"/>
        <end position="482"/>
    </location>
</feature>
<accession>A0A180H136</accession>
<dbReference type="PROSITE" id="PS00633">
    <property type="entry name" value="BROMODOMAIN_1"/>
    <property type="match status" value="1"/>
</dbReference>
<feature type="compositionally biased region" description="Low complexity" evidence="9">
    <location>
        <begin position="36"/>
        <end position="48"/>
    </location>
</feature>
<feature type="compositionally biased region" description="Polar residues" evidence="9">
    <location>
        <begin position="417"/>
        <end position="436"/>
    </location>
</feature>
<reference evidence="12" key="4">
    <citation type="submission" date="2025-05" db="UniProtKB">
        <authorList>
            <consortium name="EnsemblFungi"/>
        </authorList>
    </citation>
    <scope>IDENTIFICATION</scope>
    <source>
        <strain evidence="12">isolate 1-1 / race 1 (BBBD)</strain>
    </source>
</reference>
<evidence type="ECO:0000256" key="1">
    <source>
        <dbReference type="ARBA" id="ARBA00004123"/>
    </source>
</evidence>
<evidence type="ECO:0000313" key="13">
    <source>
        <dbReference type="Proteomes" id="UP000005240"/>
    </source>
</evidence>
<dbReference type="AlphaFoldDB" id="A0A180H136"/>
<evidence type="ECO:0000313" key="11">
    <source>
        <dbReference type="EMBL" id="OAV98212.1"/>
    </source>
</evidence>
<dbReference type="InterPro" id="IPR036427">
    <property type="entry name" value="Bromodomain-like_sf"/>
</dbReference>
<keyword evidence="3" id="KW-0156">Chromatin regulator</keyword>
<evidence type="ECO:0000256" key="6">
    <source>
        <dbReference type="ARBA" id="ARBA00023163"/>
    </source>
</evidence>
<feature type="domain" description="Bromo" evidence="10">
    <location>
        <begin position="113"/>
        <end position="185"/>
    </location>
</feature>
<name>A0A180H136_PUCT1</name>
<keyword evidence="4" id="KW-0805">Transcription regulation</keyword>
<feature type="region of interest" description="Disordered" evidence="9">
    <location>
        <begin position="262"/>
        <end position="281"/>
    </location>
</feature>
<evidence type="ECO:0000256" key="3">
    <source>
        <dbReference type="ARBA" id="ARBA00022853"/>
    </source>
</evidence>
<evidence type="ECO:0000256" key="4">
    <source>
        <dbReference type="ARBA" id="ARBA00023015"/>
    </source>
</evidence>
<feature type="compositionally biased region" description="Low complexity" evidence="9">
    <location>
        <begin position="652"/>
        <end position="670"/>
    </location>
</feature>
<evidence type="ECO:0000256" key="2">
    <source>
        <dbReference type="ARBA" id="ARBA00022737"/>
    </source>
</evidence>
<dbReference type="GO" id="GO:0003682">
    <property type="term" value="F:chromatin binding"/>
    <property type="evidence" value="ECO:0007669"/>
    <property type="project" value="TreeGrafter"/>
</dbReference>
<dbReference type="SUPFAM" id="SSF47370">
    <property type="entry name" value="Bromodomain"/>
    <property type="match status" value="2"/>
</dbReference>
<feature type="compositionally biased region" description="Pro residues" evidence="9">
    <location>
        <begin position="464"/>
        <end position="478"/>
    </location>
</feature>
<dbReference type="Proteomes" id="UP000005240">
    <property type="component" value="Unassembled WGS sequence"/>
</dbReference>
<evidence type="ECO:0000256" key="7">
    <source>
        <dbReference type="ARBA" id="ARBA00023242"/>
    </source>
</evidence>
<evidence type="ECO:0000256" key="8">
    <source>
        <dbReference type="PROSITE-ProRule" id="PRU00035"/>
    </source>
</evidence>
<dbReference type="GO" id="GO:0006338">
    <property type="term" value="P:chromatin remodeling"/>
    <property type="evidence" value="ECO:0007669"/>
    <property type="project" value="InterPro"/>
</dbReference>
<evidence type="ECO:0000256" key="9">
    <source>
        <dbReference type="SAM" id="MobiDB-lite"/>
    </source>
</evidence>
<feature type="compositionally biased region" description="Polar residues" evidence="9">
    <location>
        <begin position="366"/>
        <end position="384"/>
    </location>
</feature>
<sequence length="935" mass="101899">MTDTISHPTRIRIISSANNTSTTNQNSSNPLKRKQPQQPAEPTPQTLPGSSKKLTLRLRPPPPQQQQLPPSASASSSPNPISSIAAPTPDQINQIRSHGLQLWYRIVNSTDPDGRLRSIAFMDLPSAADYPDYYQFIKHPIALNLIKSKLDSERDPYLSLDKLLADLKLVFSNAKKYNVEQSGIYKDAQALLKIVRKDPFPAAKGANHQNQPETAEPKQKKLRIKLRPSQPTQQIPPSATHTNGTQPLAPDTVVIPPTPVDGVYQNGIHPAAPPAPGETRVQICPQTQHPVPTRPQLPATGQLPSISPQEIERIQSEVRAETEARSRAQQDAQQRELRAREESRQQEEAQLRQQAQTRQIELRQQAEAQQAHPRTQAPSLTRVESQAQAQPTSSQTEPPLLAQIPIIPKPRSPARLQAQSQLQSPSRRAQTPTIGQSLLPEPTTPNTRASQVRTSPRAINRPTTPTPSHQPPRSPSPSKPKVNLNKLRLWIKTVLENLEGLTDRAGRQLVEEFRTLPDKARWKTYYQIIPQPIAMDNINMRNNRTGYKDFQSFRDDVFRMFKNAQHFNEDGSMVWNDSKVLETKFVELIHHPPQELAPIVLPHLPDPNAKKDAPPSPSGSLNGKRKSPGKEMPARLVGPSATLAAPIAIAGLRRSSRSPSRPPSALGSPPVTRSSRAVSPLPRRAPSPLGQSRKPAPLHPAHAGLHAPPSRPPSRLAADISPALISISNGARPADAGAGKPGPKPRSMPVIPLKALDGHPPMISRFRITSRPKTMETLKIKNRRVFQHAFRVPRGTESVVVESELNRAWPLTRQLRSSVGLVKVKVDHVRVRGMPAGPGLLQAGGAGGSSANGAGQPEKDAGVLLTEVKLVDGLNLVELAVTGNPDAHKLDPAVLALPPSSAAPSAVGIPGGPANGSAPASVGLVRESYRLFIYR</sequence>
<evidence type="ECO:0000256" key="5">
    <source>
        <dbReference type="ARBA" id="ARBA00023117"/>
    </source>
</evidence>
<reference evidence="11" key="1">
    <citation type="submission" date="2009-11" db="EMBL/GenBank/DDBJ databases">
        <authorList>
            <consortium name="The Broad Institute Genome Sequencing Platform"/>
            <person name="Ward D."/>
            <person name="Feldgarden M."/>
            <person name="Earl A."/>
            <person name="Young S.K."/>
            <person name="Zeng Q."/>
            <person name="Koehrsen M."/>
            <person name="Alvarado L."/>
            <person name="Berlin A."/>
            <person name="Bochicchio J."/>
            <person name="Borenstein D."/>
            <person name="Chapman S.B."/>
            <person name="Chen Z."/>
            <person name="Engels R."/>
            <person name="Freedman E."/>
            <person name="Gellesch M."/>
            <person name="Goldberg J."/>
            <person name="Griggs A."/>
            <person name="Gujja S."/>
            <person name="Heilman E."/>
            <person name="Heiman D."/>
            <person name="Hepburn T."/>
            <person name="Howarth C."/>
            <person name="Jen D."/>
            <person name="Larson L."/>
            <person name="Lewis B."/>
            <person name="Mehta T."/>
            <person name="Park D."/>
            <person name="Pearson M."/>
            <person name="Roberts A."/>
            <person name="Saif S."/>
            <person name="Shea T."/>
            <person name="Shenoy N."/>
            <person name="Sisk P."/>
            <person name="Stolte C."/>
            <person name="Sykes S."/>
            <person name="Thomson T."/>
            <person name="Walk T."/>
            <person name="White J."/>
            <person name="Yandava C."/>
            <person name="Izard J."/>
            <person name="Baranova O.V."/>
            <person name="Blanton J.M."/>
            <person name="Tanner A.C."/>
            <person name="Dewhirst F.E."/>
            <person name="Haas B."/>
            <person name="Nusbaum C."/>
            <person name="Birren B."/>
        </authorList>
    </citation>
    <scope>NUCLEOTIDE SEQUENCE [LARGE SCALE GENOMIC DNA]</scope>
    <source>
        <strain evidence="11">1-1 BBBD Race 1</strain>
    </source>
</reference>
<feature type="compositionally biased region" description="Low complexity" evidence="9">
    <location>
        <begin position="65"/>
        <end position="87"/>
    </location>
</feature>
<dbReference type="PROSITE" id="PS50014">
    <property type="entry name" value="BROMODOMAIN_2"/>
    <property type="match status" value="2"/>
</dbReference>
<keyword evidence="13" id="KW-1185">Reference proteome</keyword>
<reference evidence="12 13" key="3">
    <citation type="journal article" date="2017" name="G3 (Bethesda)">
        <title>Comparative analysis highlights variable genome content of wheat rusts and divergence of the mating loci.</title>
        <authorList>
            <person name="Cuomo C.A."/>
            <person name="Bakkeren G."/>
            <person name="Khalil H.B."/>
            <person name="Panwar V."/>
            <person name="Joly D."/>
            <person name="Linning R."/>
            <person name="Sakthikumar S."/>
            <person name="Song X."/>
            <person name="Adiconis X."/>
            <person name="Fan L."/>
            <person name="Goldberg J.M."/>
            <person name="Levin J.Z."/>
            <person name="Young S."/>
            <person name="Zeng Q."/>
            <person name="Anikster Y."/>
            <person name="Bruce M."/>
            <person name="Wang M."/>
            <person name="Yin C."/>
            <person name="McCallum B."/>
            <person name="Szabo L.J."/>
            <person name="Hulbert S."/>
            <person name="Chen X."/>
            <person name="Fellers J.P."/>
        </authorList>
    </citation>
    <scope>NUCLEOTIDE SEQUENCE</scope>
    <source>
        <strain evidence="13">Isolate 1-1 / race 1 (BBBD)</strain>
        <strain evidence="12">isolate 1-1 / race 1 (BBBD)</strain>
    </source>
</reference>
<gene>
    <name evidence="11" type="ORF">PTTG_25706</name>
</gene>
<dbReference type="EnsemblFungi" id="PTTG_25706-t43_1">
    <property type="protein sequence ID" value="PTTG_25706-t43_1-p1"/>
    <property type="gene ID" value="PTTG_25706"/>
</dbReference>
<dbReference type="SMART" id="SM00297">
    <property type="entry name" value="BROMO"/>
    <property type="match status" value="2"/>
</dbReference>
<dbReference type="FunFam" id="1.20.920.10:FF:000144">
    <property type="entry name" value="Uncharacterized protein"/>
    <property type="match status" value="1"/>
</dbReference>
<feature type="domain" description="Bromo" evidence="10">
    <location>
        <begin position="505"/>
        <end position="575"/>
    </location>
</feature>
<feature type="region of interest" description="Disordered" evidence="9">
    <location>
        <begin position="599"/>
        <end position="639"/>
    </location>
</feature>
<dbReference type="InterPro" id="IPR037382">
    <property type="entry name" value="Rsc/polybromo"/>
</dbReference>
<keyword evidence="7" id="KW-0539">Nucleus</keyword>
<feature type="region of interest" description="Disordered" evidence="9">
    <location>
        <begin position="1"/>
        <end position="87"/>
    </location>
</feature>
<feature type="compositionally biased region" description="Basic and acidic residues" evidence="9">
    <location>
        <begin position="310"/>
        <end position="350"/>
    </location>
</feature>
<feature type="region of interest" description="Disordered" evidence="9">
    <location>
        <begin position="288"/>
        <end position="400"/>
    </location>
</feature>
<dbReference type="GO" id="GO:0006368">
    <property type="term" value="P:transcription elongation by RNA polymerase II"/>
    <property type="evidence" value="ECO:0007669"/>
    <property type="project" value="TreeGrafter"/>
</dbReference>
<dbReference type="OrthoDB" id="6017at2759"/>
<comment type="subcellular location">
    <subcellularLocation>
        <location evidence="1">Nucleus</location>
    </subcellularLocation>
</comment>
<dbReference type="InterPro" id="IPR018359">
    <property type="entry name" value="Bromodomain_CS"/>
</dbReference>
<evidence type="ECO:0000259" key="10">
    <source>
        <dbReference type="PROSITE" id="PS50014"/>
    </source>
</evidence>